<keyword evidence="3" id="KW-1185">Reference proteome</keyword>
<gene>
    <name evidence="2" type="ORF">Acor_84470</name>
</gene>
<protein>
    <recommendedName>
        <fullName evidence="4">Methyltransferase type 11 domain-containing protein</fullName>
    </recommendedName>
</protein>
<proteinExistence type="predicted"/>
<feature type="region of interest" description="Disordered" evidence="1">
    <location>
        <begin position="169"/>
        <end position="195"/>
    </location>
</feature>
<name>A0A5M3WJ30_9ACTN</name>
<evidence type="ECO:0000313" key="2">
    <source>
        <dbReference type="EMBL" id="GES06378.1"/>
    </source>
</evidence>
<evidence type="ECO:0000313" key="3">
    <source>
        <dbReference type="Proteomes" id="UP000334990"/>
    </source>
</evidence>
<comment type="caution">
    <text evidence="2">The sequence shown here is derived from an EMBL/GenBank/DDBJ whole genome shotgun (WGS) entry which is preliminary data.</text>
</comment>
<evidence type="ECO:0000256" key="1">
    <source>
        <dbReference type="SAM" id="MobiDB-lite"/>
    </source>
</evidence>
<sequence length="195" mass="20737">MAVAAWHALKRMHPAHHLRGADLRVAKLGAIHLTLQEHRGTAALVVLKHTCPPSNRLSRSSGSAEEAATGWRGDEVAVMAELLKPGGRLVVVTGLHQIEGRAADPNPQIIARAQQAGLTYLQHIIALGFLARGEMIKPPPSSPRPAEGLRSVCAGLPASTRVHSDLLIFVKPTSAGPPDSPAEDALGQRDKEESR</sequence>
<reference evidence="2 3" key="1">
    <citation type="submission" date="2019-10" db="EMBL/GenBank/DDBJ databases">
        <title>Whole genome shotgun sequence of Acrocarpospora corrugata NBRC 13972.</title>
        <authorList>
            <person name="Ichikawa N."/>
            <person name="Kimura A."/>
            <person name="Kitahashi Y."/>
            <person name="Komaki H."/>
            <person name="Oguchi A."/>
        </authorList>
    </citation>
    <scope>NUCLEOTIDE SEQUENCE [LARGE SCALE GENOMIC DNA]</scope>
    <source>
        <strain evidence="2 3">NBRC 13972</strain>
    </source>
</reference>
<dbReference type="OrthoDB" id="3669717at2"/>
<evidence type="ECO:0008006" key="4">
    <source>
        <dbReference type="Google" id="ProtNLM"/>
    </source>
</evidence>
<dbReference type="AlphaFoldDB" id="A0A5M3WJ30"/>
<accession>A0A5M3WJ30</accession>
<feature type="compositionally biased region" description="Basic and acidic residues" evidence="1">
    <location>
        <begin position="186"/>
        <end position="195"/>
    </location>
</feature>
<organism evidence="2 3">
    <name type="scientific">Acrocarpospora corrugata</name>
    <dbReference type="NCBI Taxonomy" id="35763"/>
    <lineage>
        <taxon>Bacteria</taxon>
        <taxon>Bacillati</taxon>
        <taxon>Actinomycetota</taxon>
        <taxon>Actinomycetes</taxon>
        <taxon>Streptosporangiales</taxon>
        <taxon>Streptosporangiaceae</taxon>
        <taxon>Acrocarpospora</taxon>
    </lineage>
</organism>
<dbReference type="EMBL" id="BLAD01000160">
    <property type="protein sequence ID" value="GES06378.1"/>
    <property type="molecule type" value="Genomic_DNA"/>
</dbReference>
<dbReference type="Proteomes" id="UP000334990">
    <property type="component" value="Unassembled WGS sequence"/>
</dbReference>
<dbReference type="RefSeq" id="WP_155342290.1">
    <property type="nucleotide sequence ID" value="NZ_BAAABN010000086.1"/>
</dbReference>